<dbReference type="EMBL" id="ML213761">
    <property type="protein sequence ID" value="TFK31402.1"/>
    <property type="molecule type" value="Genomic_DNA"/>
</dbReference>
<dbReference type="Proteomes" id="UP000308652">
    <property type="component" value="Unassembled WGS sequence"/>
</dbReference>
<protein>
    <submittedName>
        <fullName evidence="1">Uncharacterized protein</fullName>
    </submittedName>
</protein>
<accession>A0A5C3LFA7</accession>
<sequence>MVQFIDLPLELLPAILVYLPKPHHLASTSLVNKTFYAFSTPLLYSRASIYAWHKESKYKVIRLFDTLSRCAHLAKHLRRLEVRDFPKALSFPDIDIFDIVVMGLRNCTALRSCTWTRDGSLSSDILDALKASEELQELEINGHSDGNYDPKLLLQFNHLTKISIIMPSVPVIGALEGWLTQTGKTLRSLTLVCKSSPIVTDDVLRSLAYHLPNLDHIHLTGCPKVTHQGVSAVLDSNITGIESLGLEGVSARFDMAAFAENCTTKQMLRRLRSITLTVQQQLLMKDWMANVLNLLSSAPLEVFHVYSTGAFFESPVTDDFWSKLINIHGPRLTRFSVHRMLISLQAISDICEKCTSLEQLFIVVEPGSLNNLAACLSSAKRLQTVHINYPLEASTDTLPILFPSDVLAIVRQCSSTVTQFGCNAKVWQVGRSVTVNNDGSMASHPQLYPYESLDIPEQFLVVRT</sequence>
<organism evidence="1 2">
    <name type="scientific">Crucibulum laeve</name>
    <dbReference type="NCBI Taxonomy" id="68775"/>
    <lineage>
        <taxon>Eukaryota</taxon>
        <taxon>Fungi</taxon>
        <taxon>Dikarya</taxon>
        <taxon>Basidiomycota</taxon>
        <taxon>Agaricomycotina</taxon>
        <taxon>Agaricomycetes</taxon>
        <taxon>Agaricomycetidae</taxon>
        <taxon>Agaricales</taxon>
        <taxon>Agaricineae</taxon>
        <taxon>Nidulariaceae</taxon>
        <taxon>Crucibulum</taxon>
    </lineage>
</organism>
<dbReference type="Gene3D" id="3.80.10.10">
    <property type="entry name" value="Ribonuclease Inhibitor"/>
    <property type="match status" value="1"/>
</dbReference>
<keyword evidence="2" id="KW-1185">Reference proteome</keyword>
<reference evidence="1 2" key="1">
    <citation type="journal article" date="2019" name="Nat. Ecol. Evol.">
        <title>Megaphylogeny resolves global patterns of mushroom evolution.</title>
        <authorList>
            <person name="Varga T."/>
            <person name="Krizsan K."/>
            <person name="Foldi C."/>
            <person name="Dima B."/>
            <person name="Sanchez-Garcia M."/>
            <person name="Sanchez-Ramirez S."/>
            <person name="Szollosi G.J."/>
            <person name="Szarkandi J.G."/>
            <person name="Papp V."/>
            <person name="Albert L."/>
            <person name="Andreopoulos W."/>
            <person name="Angelini C."/>
            <person name="Antonin V."/>
            <person name="Barry K.W."/>
            <person name="Bougher N.L."/>
            <person name="Buchanan P."/>
            <person name="Buyck B."/>
            <person name="Bense V."/>
            <person name="Catcheside P."/>
            <person name="Chovatia M."/>
            <person name="Cooper J."/>
            <person name="Damon W."/>
            <person name="Desjardin D."/>
            <person name="Finy P."/>
            <person name="Geml J."/>
            <person name="Haridas S."/>
            <person name="Hughes K."/>
            <person name="Justo A."/>
            <person name="Karasinski D."/>
            <person name="Kautmanova I."/>
            <person name="Kiss B."/>
            <person name="Kocsube S."/>
            <person name="Kotiranta H."/>
            <person name="LaButti K.M."/>
            <person name="Lechner B.E."/>
            <person name="Liimatainen K."/>
            <person name="Lipzen A."/>
            <person name="Lukacs Z."/>
            <person name="Mihaltcheva S."/>
            <person name="Morgado L.N."/>
            <person name="Niskanen T."/>
            <person name="Noordeloos M.E."/>
            <person name="Ohm R.A."/>
            <person name="Ortiz-Santana B."/>
            <person name="Ovrebo C."/>
            <person name="Racz N."/>
            <person name="Riley R."/>
            <person name="Savchenko A."/>
            <person name="Shiryaev A."/>
            <person name="Soop K."/>
            <person name="Spirin V."/>
            <person name="Szebenyi C."/>
            <person name="Tomsovsky M."/>
            <person name="Tulloss R.E."/>
            <person name="Uehling J."/>
            <person name="Grigoriev I.V."/>
            <person name="Vagvolgyi C."/>
            <person name="Papp T."/>
            <person name="Martin F.M."/>
            <person name="Miettinen O."/>
            <person name="Hibbett D.S."/>
            <person name="Nagy L.G."/>
        </authorList>
    </citation>
    <scope>NUCLEOTIDE SEQUENCE [LARGE SCALE GENOMIC DNA]</scope>
    <source>
        <strain evidence="1 2">CBS 166.37</strain>
    </source>
</reference>
<dbReference type="STRING" id="68775.A0A5C3LFA7"/>
<gene>
    <name evidence="1" type="ORF">BDQ12DRAFT_694220</name>
</gene>
<dbReference type="GO" id="GO:0005737">
    <property type="term" value="C:cytoplasm"/>
    <property type="evidence" value="ECO:0007669"/>
    <property type="project" value="TreeGrafter"/>
</dbReference>
<dbReference type="SUPFAM" id="SSF52047">
    <property type="entry name" value="RNI-like"/>
    <property type="match status" value="1"/>
</dbReference>
<dbReference type="PANTHER" id="PTHR13382">
    <property type="entry name" value="MITOCHONDRIAL ATP SYNTHASE COUPLING FACTOR B"/>
    <property type="match status" value="1"/>
</dbReference>
<dbReference type="InterPro" id="IPR050648">
    <property type="entry name" value="F-box_LRR-repeat"/>
</dbReference>
<evidence type="ECO:0000313" key="1">
    <source>
        <dbReference type="EMBL" id="TFK31402.1"/>
    </source>
</evidence>
<dbReference type="InterPro" id="IPR032675">
    <property type="entry name" value="LRR_dom_sf"/>
</dbReference>
<evidence type="ECO:0000313" key="2">
    <source>
        <dbReference type="Proteomes" id="UP000308652"/>
    </source>
</evidence>
<proteinExistence type="predicted"/>
<dbReference type="AlphaFoldDB" id="A0A5C3LFA7"/>
<name>A0A5C3LFA7_9AGAR</name>
<dbReference type="InterPro" id="IPR036047">
    <property type="entry name" value="F-box-like_dom_sf"/>
</dbReference>
<dbReference type="OrthoDB" id="2585512at2759"/>
<dbReference type="SUPFAM" id="SSF81383">
    <property type="entry name" value="F-box domain"/>
    <property type="match status" value="1"/>
</dbReference>